<feature type="compositionally biased region" description="Basic and acidic residues" evidence="1">
    <location>
        <begin position="77"/>
        <end position="87"/>
    </location>
</feature>
<accession>A0A0D9QKI8</accession>
<feature type="compositionally biased region" description="Basic and acidic residues" evidence="1">
    <location>
        <begin position="198"/>
        <end position="217"/>
    </location>
</feature>
<feature type="region of interest" description="Disordered" evidence="1">
    <location>
        <begin position="603"/>
        <end position="630"/>
    </location>
</feature>
<organism evidence="2 3">
    <name type="scientific">Plasmodium fragile</name>
    <dbReference type="NCBI Taxonomy" id="5857"/>
    <lineage>
        <taxon>Eukaryota</taxon>
        <taxon>Sar</taxon>
        <taxon>Alveolata</taxon>
        <taxon>Apicomplexa</taxon>
        <taxon>Aconoidasida</taxon>
        <taxon>Haemosporida</taxon>
        <taxon>Plasmodiidae</taxon>
        <taxon>Plasmodium</taxon>
        <taxon>Plasmodium (Plasmodium)</taxon>
    </lineage>
</organism>
<dbReference type="GeneID" id="24268229"/>
<evidence type="ECO:0000313" key="3">
    <source>
        <dbReference type="Proteomes" id="UP000054561"/>
    </source>
</evidence>
<feature type="compositionally biased region" description="Polar residues" evidence="1">
    <location>
        <begin position="735"/>
        <end position="770"/>
    </location>
</feature>
<protein>
    <submittedName>
        <fullName evidence="2">Uncharacterized protein</fullName>
    </submittedName>
</protein>
<dbReference type="OrthoDB" id="385054at2759"/>
<feature type="compositionally biased region" description="Basic and acidic residues" evidence="1">
    <location>
        <begin position="982"/>
        <end position="1008"/>
    </location>
</feature>
<feature type="compositionally biased region" description="Basic and acidic residues" evidence="1">
    <location>
        <begin position="462"/>
        <end position="471"/>
    </location>
</feature>
<feature type="compositionally biased region" description="Basic and acidic residues" evidence="1">
    <location>
        <begin position="283"/>
        <end position="296"/>
    </location>
</feature>
<feature type="region of interest" description="Disordered" evidence="1">
    <location>
        <begin position="796"/>
        <end position="1012"/>
    </location>
</feature>
<feature type="compositionally biased region" description="Basic residues" evidence="1">
    <location>
        <begin position="384"/>
        <end position="400"/>
    </location>
</feature>
<dbReference type="VEuPathDB" id="PlasmoDB:AK88_02915"/>
<gene>
    <name evidence="2" type="ORF">AK88_02915</name>
</gene>
<feature type="compositionally biased region" description="Basic and acidic residues" evidence="1">
    <location>
        <begin position="603"/>
        <end position="625"/>
    </location>
</feature>
<dbReference type="AlphaFoldDB" id="A0A0D9QKI8"/>
<feature type="compositionally biased region" description="Basic and acidic residues" evidence="1">
    <location>
        <begin position="799"/>
        <end position="811"/>
    </location>
</feature>
<dbReference type="EMBL" id="KQ001674">
    <property type="protein sequence ID" value="KJP87483.1"/>
    <property type="molecule type" value="Genomic_DNA"/>
</dbReference>
<feature type="compositionally biased region" description="Basic and acidic residues" evidence="1">
    <location>
        <begin position="486"/>
        <end position="507"/>
    </location>
</feature>
<feature type="compositionally biased region" description="Basic and acidic residues" evidence="1">
    <location>
        <begin position="342"/>
        <end position="365"/>
    </location>
</feature>
<dbReference type="Proteomes" id="UP000054561">
    <property type="component" value="Unassembled WGS sequence"/>
</dbReference>
<feature type="compositionally biased region" description="Basic and acidic residues" evidence="1">
    <location>
        <begin position="123"/>
        <end position="132"/>
    </location>
</feature>
<feature type="compositionally biased region" description="Basic and acidic residues" evidence="1">
    <location>
        <begin position="915"/>
        <end position="924"/>
    </location>
</feature>
<feature type="compositionally biased region" description="Basic residues" evidence="1">
    <location>
        <begin position="961"/>
        <end position="973"/>
    </location>
</feature>
<feature type="compositionally biased region" description="Polar residues" evidence="1">
    <location>
        <begin position="99"/>
        <end position="115"/>
    </location>
</feature>
<feature type="compositionally biased region" description="Basic and acidic residues" evidence="1">
    <location>
        <begin position="853"/>
        <end position="898"/>
    </location>
</feature>
<feature type="compositionally biased region" description="Basic and acidic residues" evidence="1">
    <location>
        <begin position="943"/>
        <end position="960"/>
    </location>
</feature>
<name>A0A0D9QKI8_PLAFR</name>
<feature type="compositionally biased region" description="Basic and acidic residues" evidence="1">
    <location>
        <begin position="422"/>
        <end position="454"/>
    </location>
</feature>
<feature type="region of interest" description="Disordered" evidence="1">
    <location>
        <begin position="728"/>
        <end position="780"/>
    </location>
</feature>
<proteinExistence type="predicted"/>
<reference evidence="2 3" key="1">
    <citation type="submission" date="2014-03" db="EMBL/GenBank/DDBJ databases">
        <title>The Genome Sequence of Plasmodium fragile nilgiri.</title>
        <authorList>
            <consortium name="The Broad Institute Genomics Platform"/>
            <consortium name="The Broad Institute Genome Sequencing Center for Infectious Disease"/>
            <person name="Neafsey D."/>
            <person name="Duraisingh M."/>
            <person name="Young S.K."/>
            <person name="Zeng Q."/>
            <person name="Gargeya S."/>
            <person name="Abouelleil A."/>
            <person name="Alvarado L."/>
            <person name="Chapman S.B."/>
            <person name="Gainer-Dewar J."/>
            <person name="Goldberg J."/>
            <person name="Griggs A."/>
            <person name="Gujja S."/>
            <person name="Hansen M."/>
            <person name="Howarth C."/>
            <person name="Imamovic A."/>
            <person name="Larimer J."/>
            <person name="Pearson M."/>
            <person name="Poon T.W."/>
            <person name="Priest M."/>
            <person name="Roberts A."/>
            <person name="Saif S."/>
            <person name="Shea T."/>
            <person name="Sykes S."/>
            <person name="Wortman J."/>
            <person name="Nusbaum C."/>
            <person name="Birren B."/>
        </authorList>
    </citation>
    <scope>NUCLEOTIDE SEQUENCE [LARGE SCALE GENOMIC DNA]</scope>
    <source>
        <strain evidence="3">nilgiri</strain>
    </source>
</reference>
<evidence type="ECO:0000313" key="2">
    <source>
        <dbReference type="EMBL" id="KJP87483.1"/>
    </source>
</evidence>
<sequence length="1133" mass="130270">MDLHDKRNGEKHQLSGGALEEHGNEMVGDKANKDKRIYMKYHEGKDYKEEEKEDRGKGVPHKRNRRPSRTPPSIGDHAVDKGEEYHLVKKKKKAKIVNELSSRALSPNGEANNPMSYGDDQDSYDRDDHQVEGNKWQKNKGYYHHVSDNKTYNMRKMAHYPSHTDTSPGEKRNLRSSSIPSSISLKKGNAAQEDESTTDEHIPRNKDSKLYELKSKEGGSSFICHPDGSRRRVSPTRRKSFSQSSVEMSDRSFTAKGKRSFQGGKYAKEGRGSHQQEASHGSDVNDKSDTRDTRDKHGGRRRSYDDASPYEQKYPTQEATRGDGYVVEGRGRPHGAHLSGESVRREDETSSEYRQESTFSKSERNKMHKRGKQPSRSSGSASRGRSRSAGRHSYNRRKRPYSPLAKEDPPNTYKKKFQSGRKKQDWHKDGGNYYHGEGEYEKELPPKWNQREGSSRGGSAKLSDDREDPNVPRKKKKEYPQNGQCRGEKSFDPHGGEGNESPTDGKAHKGHYINHSPEKGQRSEKYNLHSREYSSRKRDRSEMDDDDTIYDKGRYYYPHGKAYHARGRNHIKRLNKYRGDTDEEEKEVEFKPRSDQRINHHQFETDYHGGGDKHNETNPHRDRSCDNSGDVGSDISVNELNMGRMKEKKILEFVQIDGCVEIELLSDADFTNWLSDDCGVSEEEGVEPDAADLTEGGHVKGDPVHIKFRNSHLRKFVLCSGQFRMGKLPPPNEWSHPSTQKRSMSICSSDGNTYSNNKYAPTTRTANYKQSEYRQEKNSSNSFVGNKFCDVSLLKRRGSHSDRSESPDSFRRNGYMSGKNYRTKYDPRIEERKQIPSVDREANRRRSSSASAVRDELVECRSGDREGEFPERSRWREERRKYTGGHQVDDKERIRDGSRSSSCRSGHGNGHGSRRFGESRDATHIQEMITPPKFSGDRVFNQIERKKDKTRSHREDYERRSPKHHVHGQRWKSPHAQSGMRIGREEDHRTNGKYHGDDTRVTKKEEGSRAGAQVTVTKTPTWVNVPEFGSIPNYINEIIKNMNSSYEINEPIDMLNLKAGKSFRTPELLQVVNQMTSTKSFLNFLDRRKEAQKKWKMVARNLVHEEFKILSDSISRDVIDAKIKFLTSSLRSL</sequence>
<feature type="compositionally biased region" description="Basic and acidic residues" evidence="1">
    <location>
        <begin position="1"/>
        <end position="57"/>
    </location>
</feature>
<feature type="compositionally biased region" description="Basic residues" evidence="1">
    <location>
        <begin position="58"/>
        <end position="68"/>
    </location>
</feature>
<evidence type="ECO:0000256" key="1">
    <source>
        <dbReference type="SAM" id="MobiDB-lite"/>
    </source>
</evidence>
<feature type="compositionally biased region" description="Basic residues" evidence="1">
    <location>
        <begin position="231"/>
        <end position="240"/>
    </location>
</feature>
<dbReference type="OMA" id="WKMVARN"/>
<feature type="compositionally biased region" description="Basic and acidic residues" evidence="1">
    <location>
        <begin position="516"/>
        <end position="541"/>
    </location>
</feature>
<keyword evidence="3" id="KW-1185">Reference proteome</keyword>
<dbReference type="RefSeq" id="XP_012335961.1">
    <property type="nucleotide sequence ID" value="XM_012480538.1"/>
</dbReference>
<feature type="compositionally biased region" description="Basic and acidic residues" evidence="1">
    <location>
        <begin position="823"/>
        <end position="844"/>
    </location>
</feature>
<feature type="region of interest" description="Disordered" evidence="1">
    <location>
        <begin position="1"/>
        <end position="554"/>
    </location>
</feature>